<name>B3QW48_CHLT3</name>
<evidence type="ECO:0000256" key="1">
    <source>
        <dbReference type="ARBA" id="ARBA00008324"/>
    </source>
</evidence>
<dbReference type="Pfam" id="PF03061">
    <property type="entry name" value="4HBT"/>
    <property type="match status" value="1"/>
</dbReference>
<dbReference type="PANTHER" id="PTHR43240:SF5">
    <property type="entry name" value="1,4-DIHYDROXY-2-NAPHTHOYL-COA THIOESTERASE 1"/>
    <property type="match status" value="1"/>
</dbReference>
<dbReference type="InterPro" id="IPR029069">
    <property type="entry name" value="HotDog_dom_sf"/>
</dbReference>
<dbReference type="HOGENOM" id="CLU_089876_13_1_10"/>
<keyword evidence="2" id="KW-0378">Hydrolase</keyword>
<dbReference type="GO" id="GO:0061522">
    <property type="term" value="F:1,4-dihydroxy-2-naphthoyl-CoA thioesterase activity"/>
    <property type="evidence" value="ECO:0007669"/>
    <property type="project" value="TreeGrafter"/>
</dbReference>
<evidence type="ECO:0000313" key="4">
    <source>
        <dbReference type="EMBL" id="ACF14702.1"/>
    </source>
</evidence>
<dbReference type="OrthoDB" id="9798208at2"/>
<dbReference type="SUPFAM" id="SSF54637">
    <property type="entry name" value="Thioesterase/thiol ester dehydrase-isomerase"/>
    <property type="match status" value="1"/>
</dbReference>
<dbReference type="InterPro" id="IPR006683">
    <property type="entry name" value="Thioestr_dom"/>
</dbReference>
<dbReference type="InterPro" id="IPR003736">
    <property type="entry name" value="PAAI_dom"/>
</dbReference>
<protein>
    <submittedName>
        <fullName evidence="4">Thioesterase superfamily protein</fullName>
    </submittedName>
</protein>
<accession>B3QW48</accession>
<keyword evidence="5" id="KW-1185">Reference proteome</keyword>
<dbReference type="CDD" id="cd03443">
    <property type="entry name" value="PaaI_thioesterase"/>
    <property type="match status" value="1"/>
</dbReference>
<evidence type="ECO:0000313" key="5">
    <source>
        <dbReference type="Proteomes" id="UP000001208"/>
    </source>
</evidence>
<evidence type="ECO:0000259" key="3">
    <source>
        <dbReference type="Pfam" id="PF03061"/>
    </source>
</evidence>
<sequence>MEDIAQKTGLFPEDLTLEALNNLASEDGHMIEYLGIEFTEIGNDFLAAKMPVDRRTRQPFGILHGGASVVLSETLGSAAAHLSLKDETKMAVGLEINANHVRPVKDGYVYGKTEPLHIGKTTQVWQTKIMDEQNRLVCVSRITVAIVDRSRSK</sequence>
<organism evidence="4 5">
    <name type="scientific">Chloroherpeton thalassium (strain ATCC 35110 / GB-78)</name>
    <dbReference type="NCBI Taxonomy" id="517418"/>
    <lineage>
        <taxon>Bacteria</taxon>
        <taxon>Pseudomonadati</taxon>
        <taxon>Chlorobiota</taxon>
        <taxon>Chlorobiia</taxon>
        <taxon>Chlorobiales</taxon>
        <taxon>Chloroherpetonaceae</taxon>
        <taxon>Chloroherpeton</taxon>
    </lineage>
</organism>
<gene>
    <name evidence="4" type="ordered locus">Ctha_2251</name>
</gene>
<dbReference type="Proteomes" id="UP000001208">
    <property type="component" value="Chromosome"/>
</dbReference>
<dbReference type="STRING" id="517418.Ctha_2251"/>
<dbReference type="eggNOG" id="COG2050">
    <property type="taxonomic scope" value="Bacteria"/>
</dbReference>
<comment type="similarity">
    <text evidence="1">Belongs to the thioesterase PaaI family.</text>
</comment>
<reference evidence="4 5" key="1">
    <citation type="submission" date="2008-06" db="EMBL/GenBank/DDBJ databases">
        <title>Complete sequence of Chloroherpeton thalassium ATCC 35110.</title>
        <authorList>
            <consortium name="US DOE Joint Genome Institute"/>
            <person name="Lucas S."/>
            <person name="Copeland A."/>
            <person name="Lapidus A."/>
            <person name="Glavina del Rio T."/>
            <person name="Dalin E."/>
            <person name="Tice H."/>
            <person name="Bruce D."/>
            <person name="Goodwin L."/>
            <person name="Pitluck S."/>
            <person name="Schmutz J."/>
            <person name="Larimer F."/>
            <person name="Land M."/>
            <person name="Hauser L."/>
            <person name="Kyrpides N."/>
            <person name="Mikhailova N."/>
            <person name="Liu Z."/>
            <person name="Li T."/>
            <person name="Zhao F."/>
            <person name="Overmann J."/>
            <person name="Bryant D.A."/>
            <person name="Richardson P."/>
        </authorList>
    </citation>
    <scope>NUCLEOTIDE SEQUENCE [LARGE SCALE GENOMIC DNA]</scope>
    <source>
        <strain evidence="5">ATCC 35110 / GB-78</strain>
    </source>
</reference>
<dbReference type="NCBIfam" id="TIGR00369">
    <property type="entry name" value="unchar_dom_1"/>
    <property type="match status" value="1"/>
</dbReference>
<dbReference type="PANTHER" id="PTHR43240">
    <property type="entry name" value="1,4-DIHYDROXY-2-NAPHTHOYL-COA THIOESTERASE 1"/>
    <property type="match status" value="1"/>
</dbReference>
<proteinExistence type="inferred from homology"/>
<dbReference type="GO" id="GO:0005829">
    <property type="term" value="C:cytosol"/>
    <property type="evidence" value="ECO:0007669"/>
    <property type="project" value="TreeGrafter"/>
</dbReference>
<evidence type="ECO:0000256" key="2">
    <source>
        <dbReference type="ARBA" id="ARBA00022801"/>
    </source>
</evidence>
<dbReference type="RefSeq" id="WP_012500785.1">
    <property type="nucleotide sequence ID" value="NC_011026.1"/>
</dbReference>
<feature type="domain" description="Thioesterase" evidence="3">
    <location>
        <begin position="60"/>
        <end position="138"/>
    </location>
</feature>
<dbReference type="KEGG" id="cts:Ctha_2251"/>
<dbReference type="EMBL" id="CP001100">
    <property type="protein sequence ID" value="ACF14702.1"/>
    <property type="molecule type" value="Genomic_DNA"/>
</dbReference>
<dbReference type="AlphaFoldDB" id="B3QW48"/>
<dbReference type="Gene3D" id="3.10.129.10">
    <property type="entry name" value="Hotdog Thioesterase"/>
    <property type="match status" value="1"/>
</dbReference>